<evidence type="ECO:0000313" key="3">
    <source>
        <dbReference type="Proteomes" id="UP001189429"/>
    </source>
</evidence>
<dbReference type="Proteomes" id="UP001189429">
    <property type="component" value="Unassembled WGS sequence"/>
</dbReference>
<keyword evidence="3" id="KW-1185">Reference proteome</keyword>
<sequence>MPRAAAAAGARWRPPALAAALLALQARHAGASPPPPPGQVADDDDYWKVQGELCARVKECFCLRHTLLEMNNVCGWCETTSRPMLGSSEGPHGHETCARWIWLHQDCPVLRCMEDWTPLRIVGLVVPPLLFGLAWLVAEIHRAPPLQPQMPRFVQRKVTFAEFSKGLRGERQTMLSTPFQSYFPFAPRLSHLLLQMLRNSLLQQSLIHSLRLGFFMSLFYQMLHISPAVINNDNYKFLTATLLDVKGLSSALQVSVGILFSFYALGRVGWWWSVIDCCRSMQGRTHDIALIIGGYTAVREYPQAGNASKREQWMEAKWNLYRFLMLSWIMCYRSLSAEFKLIELDDLVVAGLLEPSEKAIIIECAHGRKTPLKWLSTWVGYHVRDVRVRALVLDKLCALRGTMAGLHDACELRAPLSFEGLMYTLVVAWVYTIPFQRLVTSTTVGWCSSRAS</sequence>
<comment type="caution">
    <text evidence="2">The sequence shown here is derived from an EMBL/GenBank/DDBJ whole genome shotgun (WGS) entry which is preliminary data.</text>
</comment>
<dbReference type="EMBL" id="CAUYUJ010017859">
    <property type="protein sequence ID" value="CAK0878541.1"/>
    <property type="molecule type" value="Genomic_DNA"/>
</dbReference>
<evidence type="ECO:0000313" key="2">
    <source>
        <dbReference type="EMBL" id="CAK0878541.1"/>
    </source>
</evidence>
<name>A0ABN9W1S5_9DINO</name>
<gene>
    <name evidence="2" type="ORF">PCOR1329_LOCUS62269</name>
</gene>
<dbReference type="InterPro" id="IPR021134">
    <property type="entry name" value="Bestrophin-like"/>
</dbReference>
<organism evidence="2 3">
    <name type="scientific">Prorocentrum cordatum</name>
    <dbReference type="NCBI Taxonomy" id="2364126"/>
    <lineage>
        <taxon>Eukaryota</taxon>
        <taxon>Sar</taxon>
        <taxon>Alveolata</taxon>
        <taxon>Dinophyceae</taxon>
        <taxon>Prorocentrales</taxon>
        <taxon>Prorocentraceae</taxon>
        <taxon>Prorocentrum</taxon>
    </lineage>
</organism>
<reference evidence="2" key="1">
    <citation type="submission" date="2023-10" db="EMBL/GenBank/DDBJ databases">
        <authorList>
            <person name="Chen Y."/>
            <person name="Shah S."/>
            <person name="Dougan E. K."/>
            <person name="Thang M."/>
            <person name="Chan C."/>
        </authorList>
    </citation>
    <scope>NUCLEOTIDE SEQUENCE [LARGE SCALE GENOMIC DNA]</scope>
</reference>
<keyword evidence="1" id="KW-0732">Signal</keyword>
<accession>A0ABN9W1S5</accession>
<dbReference type="Pfam" id="PF01062">
    <property type="entry name" value="Bestrophin"/>
    <property type="match status" value="1"/>
</dbReference>
<proteinExistence type="predicted"/>
<protein>
    <submittedName>
        <fullName evidence="2">Uncharacterized protein</fullName>
    </submittedName>
</protein>
<feature type="signal peptide" evidence="1">
    <location>
        <begin position="1"/>
        <end position="31"/>
    </location>
</feature>
<feature type="chain" id="PRO_5046453667" evidence="1">
    <location>
        <begin position="32"/>
        <end position="452"/>
    </location>
</feature>
<evidence type="ECO:0000256" key="1">
    <source>
        <dbReference type="SAM" id="SignalP"/>
    </source>
</evidence>